<dbReference type="PANTHER" id="PTHR47970:SF12">
    <property type="entry name" value="KINESIN FAMILY MEMBER 11"/>
    <property type="match status" value="1"/>
</dbReference>
<protein>
    <submittedName>
        <fullName evidence="5">Uncharacterized protein</fullName>
    </submittedName>
</protein>
<keyword evidence="3" id="KW-0505">Motor protein</keyword>
<dbReference type="GO" id="GO:0008574">
    <property type="term" value="F:plus-end-directed microtubule motor activity"/>
    <property type="evidence" value="ECO:0007669"/>
    <property type="project" value="TreeGrafter"/>
</dbReference>
<evidence type="ECO:0000256" key="3">
    <source>
        <dbReference type="ARBA" id="ARBA00023175"/>
    </source>
</evidence>
<dbReference type="PANTHER" id="PTHR47970">
    <property type="entry name" value="KINESIN-LIKE PROTEIN KIF11"/>
    <property type="match status" value="1"/>
</dbReference>
<sequence length="338" mass="38573">MPMTFFVVELTIRPFNPPLSLAAEVLGWEVQTCSDTMIFKVKLNAIVVLGKWLQFLHKACSNVCLEEISSVVSSNAFSIEEWISKFGEASPIFDDLQSCLSTQQGEMFPFKMLLYDAKIPPLIFNIQRFHANTEQTKDISEHSVGFLLKLLEDLKKLDDCVTIVHDLKLKSFADFQKAYEIGSEHILTMVELIRNVSDCNEYHDITITSARVTTKQDVAKNKLSTVMYEEEKECISGNLEAARDHSNIIDTFWEDYFGEVALIENKAHETFLNQYMVGCSVILPYRMVKMKPRTMKKIVLPRAMPTDALVEEFRENHSYESVDGKELKPSLIPHSPLA</sequence>
<dbReference type="Proteomes" id="UP000796880">
    <property type="component" value="Unassembled WGS sequence"/>
</dbReference>
<evidence type="ECO:0000256" key="1">
    <source>
        <dbReference type="ARBA" id="ARBA00004245"/>
    </source>
</evidence>
<keyword evidence="2" id="KW-0963">Cytoplasm</keyword>
<dbReference type="EMBL" id="VOIH02000012">
    <property type="protein sequence ID" value="KAF3432600.1"/>
    <property type="molecule type" value="Genomic_DNA"/>
</dbReference>
<keyword evidence="6" id="KW-1185">Reference proteome</keyword>
<evidence type="ECO:0000256" key="2">
    <source>
        <dbReference type="ARBA" id="ARBA00022490"/>
    </source>
</evidence>
<evidence type="ECO:0000313" key="5">
    <source>
        <dbReference type="EMBL" id="KAF3432600.1"/>
    </source>
</evidence>
<accession>A0A8K0DRM0</accession>
<dbReference type="GO" id="GO:0051231">
    <property type="term" value="P:spindle elongation"/>
    <property type="evidence" value="ECO:0007669"/>
    <property type="project" value="TreeGrafter"/>
</dbReference>
<name>A0A8K0DRM0_9ROSA</name>
<dbReference type="GO" id="GO:0005876">
    <property type="term" value="C:spindle microtubule"/>
    <property type="evidence" value="ECO:0007669"/>
    <property type="project" value="TreeGrafter"/>
</dbReference>
<comment type="caution">
    <text evidence="5">The sequence shown here is derived from an EMBL/GenBank/DDBJ whole genome shotgun (WGS) entry which is preliminary data.</text>
</comment>
<dbReference type="InterPro" id="IPR047149">
    <property type="entry name" value="KIF11-like"/>
</dbReference>
<comment type="subcellular location">
    <subcellularLocation>
        <location evidence="1">Cytoplasm</location>
        <location evidence="1">Cytoskeleton</location>
    </subcellularLocation>
</comment>
<gene>
    <name evidence="5" type="ORF">FNV43_RR27340</name>
</gene>
<dbReference type="GO" id="GO:0090307">
    <property type="term" value="P:mitotic spindle assembly"/>
    <property type="evidence" value="ECO:0007669"/>
    <property type="project" value="TreeGrafter"/>
</dbReference>
<evidence type="ECO:0000313" key="6">
    <source>
        <dbReference type="Proteomes" id="UP000796880"/>
    </source>
</evidence>
<dbReference type="AlphaFoldDB" id="A0A8K0DRM0"/>
<dbReference type="GO" id="GO:0072686">
    <property type="term" value="C:mitotic spindle"/>
    <property type="evidence" value="ECO:0007669"/>
    <property type="project" value="TreeGrafter"/>
</dbReference>
<organism evidence="5 6">
    <name type="scientific">Rhamnella rubrinervis</name>
    <dbReference type="NCBI Taxonomy" id="2594499"/>
    <lineage>
        <taxon>Eukaryota</taxon>
        <taxon>Viridiplantae</taxon>
        <taxon>Streptophyta</taxon>
        <taxon>Embryophyta</taxon>
        <taxon>Tracheophyta</taxon>
        <taxon>Spermatophyta</taxon>
        <taxon>Magnoliopsida</taxon>
        <taxon>eudicotyledons</taxon>
        <taxon>Gunneridae</taxon>
        <taxon>Pentapetalae</taxon>
        <taxon>rosids</taxon>
        <taxon>fabids</taxon>
        <taxon>Rosales</taxon>
        <taxon>Rhamnaceae</taxon>
        <taxon>rhamnoid group</taxon>
        <taxon>Rhamneae</taxon>
        <taxon>Rhamnella</taxon>
    </lineage>
</organism>
<dbReference type="OrthoDB" id="3176171at2759"/>
<reference evidence="5" key="1">
    <citation type="submission" date="2020-03" db="EMBL/GenBank/DDBJ databases">
        <title>A high-quality chromosome-level genome assembly of a woody plant with both climbing and erect habits, Rhamnella rubrinervis.</title>
        <authorList>
            <person name="Lu Z."/>
            <person name="Yang Y."/>
            <person name="Zhu X."/>
            <person name="Sun Y."/>
        </authorList>
    </citation>
    <scope>NUCLEOTIDE SEQUENCE</scope>
    <source>
        <strain evidence="5">BYM</strain>
        <tissue evidence="5">Leaf</tissue>
    </source>
</reference>
<keyword evidence="4" id="KW-0206">Cytoskeleton</keyword>
<proteinExistence type="predicted"/>
<evidence type="ECO:0000256" key="4">
    <source>
        <dbReference type="ARBA" id="ARBA00023212"/>
    </source>
</evidence>